<dbReference type="Pfam" id="PF00043">
    <property type="entry name" value="GST_C"/>
    <property type="match status" value="1"/>
</dbReference>
<dbReference type="SFLD" id="SFLDG00358">
    <property type="entry name" value="Main_(cytGST)"/>
    <property type="match status" value="1"/>
</dbReference>
<dbReference type="InterPro" id="IPR036249">
    <property type="entry name" value="Thioredoxin-like_sf"/>
</dbReference>
<comment type="caution">
    <text evidence="4">The sequence shown here is derived from an EMBL/GenBank/DDBJ whole genome shotgun (WGS) entry which is preliminary data.</text>
</comment>
<dbReference type="InterPro" id="IPR004045">
    <property type="entry name" value="Glutathione_S-Trfase_N"/>
</dbReference>
<feature type="domain" description="GST C-terminal" evidence="3">
    <location>
        <begin position="88"/>
        <end position="219"/>
    </location>
</feature>
<dbReference type="InterPro" id="IPR010987">
    <property type="entry name" value="Glutathione-S-Trfase_C-like"/>
</dbReference>
<dbReference type="SUPFAM" id="SSF52833">
    <property type="entry name" value="Thioredoxin-like"/>
    <property type="match status" value="1"/>
</dbReference>
<dbReference type="Pfam" id="PF13409">
    <property type="entry name" value="GST_N_2"/>
    <property type="match status" value="1"/>
</dbReference>
<dbReference type="PROSITE" id="PS50405">
    <property type="entry name" value="GST_CTER"/>
    <property type="match status" value="1"/>
</dbReference>
<organism evidence="4 5">
    <name type="scientific">Chelativorans composti</name>
    <dbReference type="NCBI Taxonomy" id="768533"/>
    <lineage>
        <taxon>Bacteria</taxon>
        <taxon>Pseudomonadati</taxon>
        <taxon>Pseudomonadota</taxon>
        <taxon>Alphaproteobacteria</taxon>
        <taxon>Hyphomicrobiales</taxon>
        <taxon>Phyllobacteriaceae</taxon>
        <taxon>Chelativorans</taxon>
    </lineage>
</organism>
<dbReference type="Proteomes" id="UP001597373">
    <property type="component" value="Unassembled WGS sequence"/>
</dbReference>
<dbReference type="Gene3D" id="1.20.1050.10">
    <property type="match status" value="1"/>
</dbReference>
<dbReference type="SFLD" id="SFLDS00019">
    <property type="entry name" value="Glutathione_Transferase_(cytos"/>
    <property type="match status" value="1"/>
</dbReference>
<dbReference type="SUPFAM" id="SSF47616">
    <property type="entry name" value="GST C-terminal domain-like"/>
    <property type="match status" value="1"/>
</dbReference>
<evidence type="ECO:0000259" key="2">
    <source>
        <dbReference type="PROSITE" id="PS50404"/>
    </source>
</evidence>
<dbReference type="InterPro" id="IPR040079">
    <property type="entry name" value="Glutathione_S-Trfase"/>
</dbReference>
<name>A0ABW5DED8_9HYPH</name>
<evidence type="ECO:0000313" key="4">
    <source>
        <dbReference type="EMBL" id="MFD2259433.1"/>
    </source>
</evidence>
<dbReference type="PANTHER" id="PTHR43969:SF9">
    <property type="entry name" value="GLUTATHIONE S TRANSFERASE D10, ISOFORM A-RELATED"/>
    <property type="match status" value="1"/>
</dbReference>
<evidence type="ECO:0000313" key="5">
    <source>
        <dbReference type="Proteomes" id="UP001597373"/>
    </source>
</evidence>
<evidence type="ECO:0000259" key="3">
    <source>
        <dbReference type="PROSITE" id="PS50405"/>
    </source>
</evidence>
<evidence type="ECO:0000256" key="1">
    <source>
        <dbReference type="ARBA" id="ARBA00011738"/>
    </source>
</evidence>
<dbReference type="InterPro" id="IPR036282">
    <property type="entry name" value="Glutathione-S-Trfase_C_sf"/>
</dbReference>
<dbReference type="InterPro" id="IPR004046">
    <property type="entry name" value="GST_C"/>
</dbReference>
<proteinExistence type="predicted"/>
<keyword evidence="5" id="KW-1185">Reference proteome</keyword>
<dbReference type="PANTHER" id="PTHR43969">
    <property type="entry name" value="GLUTATHIONE S TRANSFERASE D10, ISOFORM A-RELATED"/>
    <property type="match status" value="1"/>
</dbReference>
<gene>
    <name evidence="4" type="ORF">ACFSMZ_06610</name>
</gene>
<feature type="domain" description="GST N-terminal" evidence="2">
    <location>
        <begin position="1"/>
        <end position="79"/>
    </location>
</feature>
<comment type="subunit">
    <text evidence="1">Homodimer.</text>
</comment>
<dbReference type="CDD" id="cd00570">
    <property type="entry name" value="GST_N_family"/>
    <property type="match status" value="1"/>
</dbReference>
<dbReference type="EMBL" id="JBHUIR010000020">
    <property type="protein sequence ID" value="MFD2259433.1"/>
    <property type="molecule type" value="Genomic_DNA"/>
</dbReference>
<accession>A0ABW5DED8</accession>
<dbReference type="Gene3D" id="3.40.30.10">
    <property type="entry name" value="Glutaredoxin"/>
    <property type="match status" value="1"/>
</dbReference>
<dbReference type="CDD" id="cd00299">
    <property type="entry name" value="GST_C_family"/>
    <property type="match status" value="1"/>
</dbReference>
<dbReference type="PROSITE" id="PS50404">
    <property type="entry name" value="GST_NTER"/>
    <property type="match status" value="1"/>
</dbReference>
<protein>
    <submittedName>
        <fullName evidence="4">Glutathione S-transferase family protein</fullName>
    </submittedName>
</protein>
<dbReference type="RefSeq" id="WP_165277258.1">
    <property type="nucleotide sequence ID" value="NZ_BAABGS010000018.1"/>
</dbReference>
<sequence>MLTLFHHPLFASCRFVRIVLGEYGEDVSLIEERPWARRKEFLALNPAGTIPVLLAEGDHPVIGAVPIVEYLDETRGVFHRERRLMAEDPFARAEIRRLMEWFLVKTENEVTKHLVRERALKPLMGGEGAPDAGAIRAARANVRQHLKYVNWLAATRDWLAGPRISYADLAAAAAFSILDYMGEIEWSEFEAARDWYSRIKSRPSFRPLLAERVRGLAPASHYADIDF</sequence>
<reference evidence="5" key="1">
    <citation type="journal article" date="2019" name="Int. J. Syst. Evol. Microbiol.">
        <title>The Global Catalogue of Microorganisms (GCM) 10K type strain sequencing project: providing services to taxonomists for standard genome sequencing and annotation.</title>
        <authorList>
            <consortium name="The Broad Institute Genomics Platform"/>
            <consortium name="The Broad Institute Genome Sequencing Center for Infectious Disease"/>
            <person name="Wu L."/>
            <person name="Ma J."/>
        </authorList>
    </citation>
    <scope>NUCLEOTIDE SEQUENCE [LARGE SCALE GENOMIC DNA]</scope>
    <source>
        <strain evidence="5">KCTC 23707</strain>
    </source>
</reference>